<feature type="compositionally biased region" description="Basic and acidic residues" evidence="1">
    <location>
        <begin position="188"/>
        <end position="197"/>
    </location>
</feature>
<feature type="compositionally biased region" description="Basic and acidic residues" evidence="1">
    <location>
        <begin position="66"/>
        <end position="80"/>
    </location>
</feature>
<evidence type="ECO:0000256" key="1">
    <source>
        <dbReference type="SAM" id="MobiDB-lite"/>
    </source>
</evidence>
<feature type="region of interest" description="Disordered" evidence="1">
    <location>
        <begin position="58"/>
        <end position="89"/>
    </location>
</feature>
<name>A0ABR1KLN7_9PEZI</name>
<protein>
    <submittedName>
        <fullName evidence="2">Uncharacterized protein</fullName>
    </submittedName>
</protein>
<evidence type="ECO:0000313" key="3">
    <source>
        <dbReference type="Proteomes" id="UP001363622"/>
    </source>
</evidence>
<sequence>MDARKAPFLIHSPSIAFFETRVSPVLLLTCMYLPTVRTLSPSLPLSSPLFPSLPFSSSSLNKKRKEKNENKRMKTKDTESKRHHVCGRQGRKNRWQIHNTYMVYKHRDTYVGRWMDSSTIIRLFIPFIHSFVRSFFLHSLPMPLPIPIPITITDTVTDTATNAATNTATNTATDTDTNTQTIKPVHPNTKEEEKTEC</sequence>
<feature type="compositionally biased region" description="Low complexity" evidence="1">
    <location>
        <begin position="169"/>
        <end position="181"/>
    </location>
</feature>
<keyword evidence="3" id="KW-1185">Reference proteome</keyword>
<dbReference type="EMBL" id="JBBPHU010000006">
    <property type="protein sequence ID" value="KAK7516770.1"/>
    <property type="molecule type" value="Genomic_DNA"/>
</dbReference>
<evidence type="ECO:0000313" key="2">
    <source>
        <dbReference type="EMBL" id="KAK7516770.1"/>
    </source>
</evidence>
<feature type="region of interest" description="Disordered" evidence="1">
    <location>
        <begin position="169"/>
        <end position="197"/>
    </location>
</feature>
<organism evidence="2 3">
    <name type="scientific">Phyllosticta citriasiana</name>
    <dbReference type="NCBI Taxonomy" id="595635"/>
    <lineage>
        <taxon>Eukaryota</taxon>
        <taxon>Fungi</taxon>
        <taxon>Dikarya</taxon>
        <taxon>Ascomycota</taxon>
        <taxon>Pezizomycotina</taxon>
        <taxon>Dothideomycetes</taxon>
        <taxon>Dothideomycetes incertae sedis</taxon>
        <taxon>Botryosphaeriales</taxon>
        <taxon>Phyllostictaceae</taxon>
        <taxon>Phyllosticta</taxon>
    </lineage>
</organism>
<reference evidence="2 3" key="1">
    <citation type="submission" date="2024-04" db="EMBL/GenBank/DDBJ databases">
        <title>Phyllosticta paracitricarpa is synonymous to the EU quarantine fungus P. citricarpa based on phylogenomic analyses.</title>
        <authorList>
            <consortium name="Lawrence Berkeley National Laboratory"/>
            <person name="Van Ingen-Buijs V.A."/>
            <person name="Van Westerhoven A.C."/>
            <person name="Haridas S."/>
            <person name="Skiadas P."/>
            <person name="Martin F."/>
            <person name="Groenewald J.Z."/>
            <person name="Crous P.W."/>
            <person name="Seidl M.F."/>
        </authorList>
    </citation>
    <scope>NUCLEOTIDE SEQUENCE [LARGE SCALE GENOMIC DNA]</scope>
    <source>
        <strain evidence="2 3">CBS 123371</strain>
    </source>
</reference>
<comment type="caution">
    <text evidence="2">The sequence shown here is derived from an EMBL/GenBank/DDBJ whole genome shotgun (WGS) entry which is preliminary data.</text>
</comment>
<proteinExistence type="predicted"/>
<gene>
    <name evidence="2" type="ORF">IWZ03DRAFT_196867</name>
</gene>
<accession>A0ABR1KLN7</accession>
<dbReference type="Proteomes" id="UP001363622">
    <property type="component" value="Unassembled WGS sequence"/>
</dbReference>